<name>A0A9D4GKN2_DREPO</name>
<sequence>MGIKSAMTSSIIPIRYNTSVAGSTFFKCSCSGALSGRTVSMNVCRRAGESVEGHSKSACTTSMCICWCVHFEHRTGCSGEFLQHNRDRNFMSDKLSGRIFATLHVVPVPGSCVLL</sequence>
<dbReference type="EMBL" id="JAIWYP010000005">
    <property type="protein sequence ID" value="KAH3816855.1"/>
    <property type="molecule type" value="Genomic_DNA"/>
</dbReference>
<comment type="caution">
    <text evidence="1">The sequence shown here is derived from an EMBL/GenBank/DDBJ whole genome shotgun (WGS) entry which is preliminary data.</text>
</comment>
<organism evidence="1 2">
    <name type="scientific">Dreissena polymorpha</name>
    <name type="common">Zebra mussel</name>
    <name type="synonym">Mytilus polymorpha</name>
    <dbReference type="NCBI Taxonomy" id="45954"/>
    <lineage>
        <taxon>Eukaryota</taxon>
        <taxon>Metazoa</taxon>
        <taxon>Spiralia</taxon>
        <taxon>Lophotrochozoa</taxon>
        <taxon>Mollusca</taxon>
        <taxon>Bivalvia</taxon>
        <taxon>Autobranchia</taxon>
        <taxon>Heteroconchia</taxon>
        <taxon>Euheterodonta</taxon>
        <taxon>Imparidentia</taxon>
        <taxon>Neoheterodontei</taxon>
        <taxon>Myida</taxon>
        <taxon>Dreissenoidea</taxon>
        <taxon>Dreissenidae</taxon>
        <taxon>Dreissena</taxon>
    </lineage>
</organism>
<reference evidence="1" key="2">
    <citation type="submission" date="2020-11" db="EMBL/GenBank/DDBJ databases">
        <authorList>
            <person name="McCartney M.A."/>
            <person name="Auch B."/>
            <person name="Kono T."/>
            <person name="Mallez S."/>
            <person name="Becker A."/>
            <person name="Gohl D.M."/>
            <person name="Silverstein K.A.T."/>
            <person name="Koren S."/>
            <person name="Bechman K.B."/>
            <person name="Herman A."/>
            <person name="Abrahante J.E."/>
            <person name="Garbe J."/>
        </authorList>
    </citation>
    <scope>NUCLEOTIDE SEQUENCE</scope>
    <source>
        <strain evidence="1">Duluth1</strain>
        <tissue evidence="1">Whole animal</tissue>
    </source>
</reference>
<evidence type="ECO:0000313" key="1">
    <source>
        <dbReference type="EMBL" id="KAH3816855.1"/>
    </source>
</evidence>
<dbReference type="Proteomes" id="UP000828390">
    <property type="component" value="Unassembled WGS sequence"/>
</dbReference>
<gene>
    <name evidence="1" type="ORF">DPMN_118378</name>
</gene>
<keyword evidence="2" id="KW-1185">Reference proteome</keyword>
<reference evidence="1" key="1">
    <citation type="journal article" date="2019" name="bioRxiv">
        <title>The Genome of the Zebra Mussel, Dreissena polymorpha: A Resource for Invasive Species Research.</title>
        <authorList>
            <person name="McCartney M.A."/>
            <person name="Auch B."/>
            <person name="Kono T."/>
            <person name="Mallez S."/>
            <person name="Zhang Y."/>
            <person name="Obille A."/>
            <person name="Becker A."/>
            <person name="Abrahante J.E."/>
            <person name="Garbe J."/>
            <person name="Badalamenti J.P."/>
            <person name="Herman A."/>
            <person name="Mangelson H."/>
            <person name="Liachko I."/>
            <person name="Sullivan S."/>
            <person name="Sone E.D."/>
            <person name="Koren S."/>
            <person name="Silverstein K.A.T."/>
            <person name="Beckman K.B."/>
            <person name="Gohl D.M."/>
        </authorList>
    </citation>
    <scope>NUCLEOTIDE SEQUENCE</scope>
    <source>
        <strain evidence="1">Duluth1</strain>
        <tissue evidence="1">Whole animal</tissue>
    </source>
</reference>
<evidence type="ECO:0000313" key="2">
    <source>
        <dbReference type="Proteomes" id="UP000828390"/>
    </source>
</evidence>
<protein>
    <submittedName>
        <fullName evidence="1">Uncharacterized protein</fullName>
    </submittedName>
</protein>
<accession>A0A9D4GKN2</accession>
<dbReference type="AlphaFoldDB" id="A0A9D4GKN2"/>
<proteinExistence type="predicted"/>